<dbReference type="OrthoDB" id="2269034at2759"/>
<dbReference type="EMBL" id="KN824358">
    <property type="protein sequence ID" value="KIM22313.1"/>
    <property type="molecule type" value="Genomic_DNA"/>
</dbReference>
<dbReference type="Pfam" id="PF12937">
    <property type="entry name" value="F-box-like"/>
    <property type="match status" value="1"/>
</dbReference>
<dbReference type="STRING" id="933852.A0A0C2W781"/>
<dbReference type="InterPro" id="IPR036047">
    <property type="entry name" value="F-box-like_dom_sf"/>
</dbReference>
<gene>
    <name evidence="3" type="ORF">M408DRAFT_28782</name>
</gene>
<dbReference type="AlphaFoldDB" id="A0A0C2W781"/>
<reference evidence="4" key="2">
    <citation type="submission" date="2015-01" db="EMBL/GenBank/DDBJ databases">
        <title>Evolutionary Origins and Diversification of the Mycorrhizal Mutualists.</title>
        <authorList>
            <consortium name="DOE Joint Genome Institute"/>
            <consortium name="Mycorrhizal Genomics Consortium"/>
            <person name="Kohler A."/>
            <person name="Kuo A."/>
            <person name="Nagy L.G."/>
            <person name="Floudas D."/>
            <person name="Copeland A."/>
            <person name="Barry K.W."/>
            <person name="Cichocki N."/>
            <person name="Veneault-Fourrey C."/>
            <person name="LaButti K."/>
            <person name="Lindquist E.A."/>
            <person name="Lipzen A."/>
            <person name="Lundell T."/>
            <person name="Morin E."/>
            <person name="Murat C."/>
            <person name="Riley R."/>
            <person name="Ohm R."/>
            <person name="Sun H."/>
            <person name="Tunlid A."/>
            <person name="Henrissat B."/>
            <person name="Grigoriev I.V."/>
            <person name="Hibbett D.S."/>
            <person name="Martin F."/>
        </authorList>
    </citation>
    <scope>NUCLEOTIDE SEQUENCE [LARGE SCALE GENOMIC DNA]</scope>
    <source>
        <strain evidence="4">MAFF 305830</strain>
    </source>
</reference>
<reference evidence="3 4" key="1">
    <citation type="submission" date="2014-04" db="EMBL/GenBank/DDBJ databases">
        <authorList>
            <consortium name="DOE Joint Genome Institute"/>
            <person name="Kuo A."/>
            <person name="Zuccaro A."/>
            <person name="Kohler A."/>
            <person name="Nagy L.G."/>
            <person name="Floudas D."/>
            <person name="Copeland A."/>
            <person name="Barry K.W."/>
            <person name="Cichocki N."/>
            <person name="Veneault-Fourrey C."/>
            <person name="LaButti K."/>
            <person name="Lindquist E.A."/>
            <person name="Lipzen A."/>
            <person name="Lundell T."/>
            <person name="Morin E."/>
            <person name="Murat C."/>
            <person name="Sun H."/>
            <person name="Tunlid A."/>
            <person name="Henrissat B."/>
            <person name="Grigoriev I.V."/>
            <person name="Hibbett D.S."/>
            <person name="Martin F."/>
            <person name="Nordberg H.P."/>
            <person name="Cantor M.N."/>
            <person name="Hua S.X."/>
        </authorList>
    </citation>
    <scope>NUCLEOTIDE SEQUENCE [LARGE SCALE GENOMIC DNA]</scope>
    <source>
        <strain evidence="3 4">MAFF 305830</strain>
    </source>
</reference>
<dbReference type="HOGENOM" id="CLU_032935_2_0_1"/>
<protein>
    <recommendedName>
        <fullName evidence="2">F-box domain-containing protein</fullName>
    </recommendedName>
</protein>
<name>A0A0C2W781_SERVB</name>
<dbReference type="SUPFAM" id="SSF81383">
    <property type="entry name" value="F-box domain"/>
    <property type="match status" value="1"/>
</dbReference>
<evidence type="ECO:0000313" key="4">
    <source>
        <dbReference type="Proteomes" id="UP000054097"/>
    </source>
</evidence>
<dbReference type="Proteomes" id="UP000054097">
    <property type="component" value="Unassembled WGS sequence"/>
</dbReference>
<keyword evidence="4" id="KW-1185">Reference proteome</keyword>
<accession>A0A0C2W781</accession>
<feature type="region of interest" description="Disordered" evidence="1">
    <location>
        <begin position="1"/>
        <end position="20"/>
    </location>
</feature>
<feature type="domain" description="F-box" evidence="2">
    <location>
        <begin position="110"/>
        <end position="161"/>
    </location>
</feature>
<organism evidence="3 4">
    <name type="scientific">Serendipita vermifera MAFF 305830</name>
    <dbReference type="NCBI Taxonomy" id="933852"/>
    <lineage>
        <taxon>Eukaryota</taxon>
        <taxon>Fungi</taxon>
        <taxon>Dikarya</taxon>
        <taxon>Basidiomycota</taxon>
        <taxon>Agaricomycotina</taxon>
        <taxon>Agaricomycetes</taxon>
        <taxon>Sebacinales</taxon>
        <taxon>Serendipitaceae</taxon>
        <taxon>Serendipita</taxon>
    </lineage>
</organism>
<feature type="compositionally biased region" description="Basic and acidic residues" evidence="1">
    <location>
        <begin position="1"/>
        <end position="10"/>
    </location>
</feature>
<dbReference type="InterPro" id="IPR001810">
    <property type="entry name" value="F-box_dom"/>
</dbReference>
<dbReference type="Gene3D" id="1.20.1280.50">
    <property type="match status" value="1"/>
</dbReference>
<sequence>MLTKLNDWRSPDPNAQQNRVPGSLELATLKLISESNAKVTRIFDEEIGQLRGTYEAVHKRYLQQQLELEATQSELHRIRSLISATEAQRALRESEQRDLLALMHPVRRCPDDILREIFECVVRGFPNRKAALKESFHLSSVCRKWRAVAISTPFLWKRLNFDLRRPSDVLKHQQETLVSRIKSQAAEIQVGDIDYPSGGPLSACGLKMFPLIEHLMLVLSRPEGILPLLRPGSLFSAGRVRKVYIQSIPTPGIINALLPHPLPVGSNLLMQFPGLTSAMLNGLANITFQLTEVISTLTDLTIDNARQVLIGSILTYCPKLDSLKIKNATIAGISSPTPVVTSSLRYIELVAIEGETWMARASLPKLDTLVLFTDTTPASLAFISSHRSIKKLFCKNSPTDIVNIAPQLIELHALPPLQPLHTPSPPSQVALPSLRQLFVNMTASNHTITAQEFDTFVRTRCLRVDHPENLAKQPSHVPLRITFALPVNTQPQGWQQSKLYKESTRSEYTHPFYSGKVMRLTWPVKKT</sequence>
<proteinExistence type="predicted"/>
<evidence type="ECO:0000256" key="1">
    <source>
        <dbReference type="SAM" id="MobiDB-lite"/>
    </source>
</evidence>
<evidence type="ECO:0000259" key="2">
    <source>
        <dbReference type="Pfam" id="PF12937"/>
    </source>
</evidence>
<evidence type="ECO:0000313" key="3">
    <source>
        <dbReference type="EMBL" id="KIM22313.1"/>
    </source>
</evidence>